<evidence type="ECO:0000256" key="5">
    <source>
        <dbReference type="ARBA" id="ARBA00038359"/>
    </source>
</evidence>
<reference evidence="9" key="1">
    <citation type="journal article" date="2017" name="Genome Biol.">
        <title>Comparative genomics reveals high biological diversity and specific adaptations in the industrially and medically important fungal genus Aspergillus.</title>
        <authorList>
            <person name="de Vries R.P."/>
            <person name="Riley R."/>
            <person name="Wiebenga A."/>
            <person name="Aguilar-Osorio G."/>
            <person name="Amillis S."/>
            <person name="Uchima C.A."/>
            <person name="Anderluh G."/>
            <person name="Asadollahi M."/>
            <person name="Askin M."/>
            <person name="Barry K."/>
            <person name="Battaglia E."/>
            <person name="Bayram O."/>
            <person name="Benocci T."/>
            <person name="Braus-Stromeyer S.A."/>
            <person name="Caldana C."/>
            <person name="Canovas D."/>
            <person name="Cerqueira G.C."/>
            <person name="Chen F."/>
            <person name="Chen W."/>
            <person name="Choi C."/>
            <person name="Clum A."/>
            <person name="Dos Santos R.A."/>
            <person name="Damasio A.R."/>
            <person name="Diallinas G."/>
            <person name="Emri T."/>
            <person name="Fekete E."/>
            <person name="Flipphi M."/>
            <person name="Freyberg S."/>
            <person name="Gallo A."/>
            <person name="Gournas C."/>
            <person name="Habgood R."/>
            <person name="Hainaut M."/>
            <person name="Harispe M.L."/>
            <person name="Henrissat B."/>
            <person name="Hilden K.S."/>
            <person name="Hope R."/>
            <person name="Hossain A."/>
            <person name="Karabika E."/>
            <person name="Karaffa L."/>
            <person name="Karanyi Z."/>
            <person name="Krasevec N."/>
            <person name="Kuo A."/>
            <person name="Kusch H."/>
            <person name="LaButti K."/>
            <person name="Lagendijk E.L."/>
            <person name="Lapidus A."/>
            <person name="Levasseur A."/>
            <person name="Lindquist E."/>
            <person name="Lipzen A."/>
            <person name="Logrieco A.F."/>
            <person name="MacCabe A."/>
            <person name="Maekelae M.R."/>
            <person name="Malavazi I."/>
            <person name="Melin P."/>
            <person name="Meyer V."/>
            <person name="Mielnichuk N."/>
            <person name="Miskei M."/>
            <person name="Molnar A.P."/>
            <person name="Mule G."/>
            <person name="Ngan C.Y."/>
            <person name="Orejas M."/>
            <person name="Orosz E."/>
            <person name="Ouedraogo J.P."/>
            <person name="Overkamp K.M."/>
            <person name="Park H.-S."/>
            <person name="Perrone G."/>
            <person name="Piumi F."/>
            <person name="Punt P.J."/>
            <person name="Ram A.F."/>
            <person name="Ramon A."/>
            <person name="Rauscher S."/>
            <person name="Record E."/>
            <person name="Riano-Pachon D.M."/>
            <person name="Robert V."/>
            <person name="Roehrig J."/>
            <person name="Ruller R."/>
            <person name="Salamov A."/>
            <person name="Salih N.S."/>
            <person name="Samson R.A."/>
            <person name="Sandor E."/>
            <person name="Sanguinetti M."/>
            <person name="Schuetze T."/>
            <person name="Sepcic K."/>
            <person name="Shelest E."/>
            <person name="Sherlock G."/>
            <person name="Sophianopoulou V."/>
            <person name="Squina F.M."/>
            <person name="Sun H."/>
            <person name="Susca A."/>
            <person name="Todd R.B."/>
            <person name="Tsang A."/>
            <person name="Unkles S.E."/>
            <person name="van de Wiele N."/>
            <person name="van Rossen-Uffink D."/>
            <person name="Oliveira J.V."/>
            <person name="Vesth T.C."/>
            <person name="Visser J."/>
            <person name="Yu J.-H."/>
            <person name="Zhou M."/>
            <person name="Andersen M.R."/>
            <person name="Archer D.B."/>
            <person name="Baker S.E."/>
            <person name="Benoit I."/>
            <person name="Brakhage A.A."/>
            <person name="Braus G.H."/>
            <person name="Fischer R."/>
            <person name="Frisvad J.C."/>
            <person name="Goldman G.H."/>
            <person name="Houbraken J."/>
            <person name="Oakley B."/>
            <person name="Pocsi I."/>
            <person name="Scazzocchio C."/>
            <person name="Seiboth B."/>
            <person name="vanKuyk P.A."/>
            <person name="Wortman J."/>
            <person name="Dyer P.S."/>
            <person name="Grigoriev I.V."/>
        </authorList>
    </citation>
    <scope>NUCLEOTIDE SEQUENCE [LARGE SCALE GENOMIC DNA]</scope>
    <source>
        <strain evidence="9">CBS 583.65</strain>
    </source>
</reference>
<proteinExistence type="inferred from homology"/>
<feature type="transmembrane region" description="Helical" evidence="6">
    <location>
        <begin position="169"/>
        <end position="195"/>
    </location>
</feature>
<dbReference type="AlphaFoldDB" id="A0A1L9P2M7"/>
<dbReference type="STRING" id="1036611.A0A1L9P2M7"/>
<feature type="transmembrane region" description="Helical" evidence="6">
    <location>
        <begin position="20"/>
        <end position="40"/>
    </location>
</feature>
<evidence type="ECO:0000259" key="7">
    <source>
        <dbReference type="Pfam" id="PF20684"/>
    </source>
</evidence>
<feature type="transmembrane region" description="Helical" evidence="6">
    <location>
        <begin position="140"/>
        <end position="162"/>
    </location>
</feature>
<organism evidence="8 9">
    <name type="scientific">Aspergillus versicolor CBS 583.65</name>
    <dbReference type="NCBI Taxonomy" id="1036611"/>
    <lineage>
        <taxon>Eukaryota</taxon>
        <taxon>Fungi</taxon>
        <taxon>Dikarya</taxon>
        <taxon>Ascomycota</taxon>
        <taxon>Pezizomycotina</taxon>
        <taxon>Eurotiomycetes</taxon>
        <taxon>Eurotiomycetidae</taxon>
        <taxon>Eurotiales</taxon>
        <taxon>Aspergillaceae</taxon>
        <taxon>Aspergillus</taxon>
        <taxon>Aspergillus subgen. Nidulantes</taxon>
    </lineage>
</organism>
<dbReference type="GO" id="GO:0016020">
    <property type="term" value="C:membrane"/>
    <property type="evidence" value="ECO:0007669"/>
    <property type="project" value="UniProtKB-SubCell"/>
</dbReference>
<dbReference type="EMBL" id="KV878125">
    <property type="protein sequence ID" value="OJI95752.1"/>
    <property type="molecule type" value="Genomic_DNA"/>
</dbReference>
<protein>
    <recommendedName>
        <fullName evidence="7">Rhodopsin domain-containing protein</fullName>
    </recommendedName>
</protein>
<evidence type="ECO:0000313" key="9">
    <source>
        <dbReference type="Proteomes" id="UP000184073"/>
    </source>
</evidence>
<feature type="transmembrane region" description="Helical" evidence="6">
    <location>
        <begin position="91"/>
        <end position="111"/>
    </location>
</feature>
<evidence type="ECO:0000256" key="1">
    <source>
        <dbReference type="ARBA" id="ARBA00004141"/>
    </source>
</evidence>
<feature type="domain" description="Rhodopsin" evidence="7">
    <location>
        <begin position="3"/>
        <end position="234"/>
    </location>
</feature>
<dbReference type="InterPro" id="IPR052337">
    <property type="entry name" value="SAT4-like"/>
</dbReference>
<evidence type="ECO:0000256" key="4">
    <source>
        <dbReference type="ARBA" id="ARBA00023136"/>
    </source>
</evidence>
<evidence type="ECO:0000256" key="2">
    <source>
        <dbReference type="ARBA" id="ARBA00022692"/>
    </source>
</evidence>
<keyword evidence="4 6" id="KW-0472">Membrane</keyword>
<comment type="subcellular location">
    <subcellularLocation>
        <location evidence="1">Membrane</location>
        <topology evidence="1">Multi-pass membrane protein</topology>
    </subcellularLocation>
</comment>
<comment type="similarity">
    <text evidence="5">Belongs to the SAT4 family.</text>
</comment>
<keyword evidence="2 6" id="KW-0812">Transmembrane</keyword>
<keyword evidence="9" id="KW-1185">Reference proteome</keyword>
<dbReference type="GeneID" id="63731913"/>
<dbReference type="Pfam" id="PF20684">
    <property type="entry name" value="Fung_rhodopsin"/>
    <property type="match status" value="1"/>
</dbReference>
<sequence length="304" mass="33306">MALRVFTRLGLMKALALDDYLSILAFFVYITRAITLYVGLGDSERVAAGVKIIIANWLMVLFYTAGTWIIKLSFCVTLYRIALSKALTGTIILLAIATTIITIFEFFWILFSCEPVRKLWEGPAVEGTCHVQNTWGISLLVHAGVLLVVDLVLGIVIPAVVLRKLQMRMLLRISVGVTIAVGSLASIAAIARIYFTYRLFQIPKRAAENLNICMDVEFGVNIICTAAMTLKPLLCKTGILTASTVSRSGPQSVLIFPGRSARCGSGERGLRVQDEEEIAIWSEAQAGGLVVLEDRFSKVSITSR</sequence>
<keyword evidence="3 6" id="KW-1133">Transmembrane helix</keyword>
<dbReference type="PANTHER" id="PTHR33048">
    <property type="entry name" value="PTH11-LIKE INTEGRAL MEMBRANE PROTEIN (AFU_ORTHOLOGUE AFUA_5G11245)"/>
    <property type="match status" value="1"/>
</dbReference>
<dbReference type="Proteomes" id="UP000184073">
    <property type="component" value="Unassembled WGS sequence"/>
</dbReference>
<accession>A0A1L9P2M7</accession>
<dbReference type="VEuPathDB" id="FungiDB:ASPVEDRAFT_77535"/>
<name>A0A1L9P2M7_ASPVE</name>
<evidence type="ECO:0000256" key="6">
    <source>
        <dbReference type="SAM" id="Phobius"/>
    </source>
</evidence>
<dbReference type="InterPro" id="IPR049326">
    <property type="entry name" value="Rhodopsin_dom_fungi"/>
</dbReference>
<dbReference type="OrthoDB" id="4502893at2759"/>
<feature type="transmembrane region" description="Helical" evidence="6">
    <location>
        <begin position="52"/>
        <end position="79"/>
    </location>
</feature>
<dbReference type="PANTHER" id="PTHR33048:SF96">
    <property type="entry name" value="INTEGRAL MEMBRANE PROTEIN"/>
    <property type="match status" value="1"/>
</dbReference>
<dbReference type="RefSeq" id="XP_040661515.1">
    <property type="nucleotide sequence ID" value="XM_040816402.1"/>
</dbReference>
<evidence type="ECO:0000256" key="3">
    <source>
        <dbReference type="ARBA" id="ARBA00022989"/>
    </source>
</evidence>
<gene>
    <name evidence="8" type="ORF">ASPVEDRAFT_77535</name>
</gene>
<evidence type="ECO:0000313" key="8">
    <source>
        <dbReference type="EMBL" id="OJI95752.1"/>
    </source>
</evidence>